<dbReference type="Proteomes" id="UP000294508">
    <property type="component" value="Unassembled WGS sequence"/>
</dbReference>
<dbReference type="GO" id="GO:0005886">
    <property type="term" value="C:plasma membrane"/>
    <property type="evidence" value="ECO:0007669"/>
    <property type="project" value="UniProtKB-SubCell"/>
</dbReference>
<evidence type="ECO:0000256" key="5">
    <source>
        <dbReference type="ARBA" id="ARBA00023136"/>
    </source>
</evidence>
<name>A0A4R2HWJ5_9ACTN</name>
<feature type="transmembrane region" description="Helical" evidence="6">
    <location>
        <begin position="31"/>
        <end position="49"/>
    </location>
</feature>
<evidence type="ECO:0000256" key="2">
    <source>
        <dbReference type="ARBA" id="ARBA00022475"/>
    </source>
</evidence>
<feature type="transmembrane region" description="Helical" evidence="6">
    <location>
        <begin position="69"/>
        <end position="87"/>
    </location>
</feature>
<gene>
    <name evidence="8" type="ORF">EV652_101719</name>
</gene>
<dbReference type="RefSeq" id="WP_242001525.1">
    <property type="nucleotide sequence ID" value="NZ_SLWN01000001.1"/>
</dbReference>
<dbReference type="Pfam" id="PF13396">
    <property type="entry name" value="PLDc_N"/>
    <property type="match status" value="1"/>
</dbReference>
<dbReference type="InterPro" id="IPR027379">
    <property type="entry name" value="CLS_N"/>
</dbReference>
<proteinExistence type="predicted"/>
<comment type="subcellular location">
    <subcellularLocation>
        <location evidence="1">Cell membrane</location>
        <topology evidence="1">Multi-pass membrane protein</topology>
    </subcellularLocation>
</comment>
<keyword evidence="3 6" id="KW-0812">Transmembrane</keyword>
<keyword evidence="5 6" id="KW-0472">Membrane</keyword>
<keyword evidence="9" id="KW-1185">Reference proteome</keyword>
<evidence type="ECO:0000313" key="8">
    <source>
        <dbReference type="EMBL" id="TCO35834.1"/>
    </source>
</evidence>
<accession>A0A4R2HWJ5</accession>
<evidence type="ECO:0000259" key="7">
    <source>
        <dbReference type="Pfam" id="PF13396"/>
    </source>
</evidence>
<dbReference type="EMBL" id="SLWN01000001">
    <property type="protein sequence ID" value="TCO35834.1"/>
    <property type="molecule type" value="Genomic_DNA"/>
</dbReference>
<dbReference type="AlphaFoldDB" id="A0A4R2HWJ5"/>
<organism evidence="8 9">
    <name type="scientific">Kribbella steppae</name>
    <dbReference type="NCBI Taxonomy" id="2512223"/>
    <lineage>
        <taxon>Bacteria</taxon>
        <taxon>Bacillati</taxon>
        <taxon>Actinomycetota</taxon>
        <taxon>Actinomycetes</taxon>
        <taxon>Propionibacteriales</taxon>
        <taxon>Kribbellaceae</taxon>
        <taxon>Kribbella</taxon>
    </lineage>
</organism>
<evidence type="ECO:0000256" key="1">
    <source>
        <dbReference type="ARBA" id="ARBA00004651"/>
    </source>
</evidence>
<feature type="domain" description="Cardiolipin synthase N-terminal" evidence="7">
    <location>
        <begin position="41"/>
        <end position="88"/>
    </location>
</feature>
<protein>
    <submittedName>
        <fullName evidence="8">Phospholipase D-like protein</fullName>
    </submittedName>
</protein>
<reference evidence="8 9" key="1">
    <citation type="journal article" date="2015" name="Stand. Genomic Sci.">
        <title>Genomic Encyclopedia of Bacterial and Archaeal Type Strains, Phase III: the genomes of soil and plant-associated and newly described type strains.</title>
        <authorList>
            <person name="Whitman W.B."/>
            <person name="Woyke T."/>
            <person name="Klenk H.P."/>
            <person name="Zhou Y."/>
            <person name="Lilburn T.G."/>
            <person name="Beck B.J."/>
            <person name="De Vos P."/>
            <person name="Vandamme P."/>
            <person name="Eisen J.A."/>
            <person name="Garrity G."/>
            <person name="Hugenholtz P."/>
            <person name="Kyrpides N.C."/>
        </authorList>
    </citation>
    <scope>NUCLEOTIDE SEQUENCE [LARGE SCALE GENOMIC DNA]</scope>
    <source>
        <strain evidence="8 9">VKM Ac-2572</strain>
    </source>
</reference>
<comment type="caution">
    <text evidence="8">The sequence shown here is derived from an EMBL/GenBank/DDBJ whole genome shotgun (WGS) entry which is preliminary data.</text>
</comment>
<keyword evidence="4 6" id="KW-1133">Transmembrane helix</keyword>
<evidence type="ECO:0000313" key="9">
    <source>
        <dbReference type="Proteomes" id="UP000294508"/>
    </source>
</evidence>
<evidence type="ECO:0000256" key="4">
    <source>
        <dbReference type="ARBA" id="ARBA00022989"/>
    </source>
</evidence>
<sequence length="153" mass="17123">MRADLGEPGGACAHLLEGMAVDAMTNDFGEVLLWSFWFFIWIAALMVWFRCLWDLFGDRELSGWAKAGWAILLIFVPWLGALIYLIARGRSMNERQRTALAQRQAEQEKYIQEVASTSTSKSPAEEIASAKELLDSGTITQTEYDSLKAKALA</sequence>
<evidence type="ECO:0000256" key="6">
    <source>
        <dbReference type="SAM" id="Phobius"/>
    </source>
</evidence>
<evidence type="ECO:0000256" key="3">
    <source>
        <dbReference type="ARBA" id="ARBA00022692"/>
    </source>
</evidence>
<keyword evidence="2" id="KW-1003">Cell membrane</keyword>